<accession>A0A098LBB3</accession>
<evidence type="ECO:0000259" key="6">
    <source>
        <dbReference type="PROSITE" id="PS50893"/>
    </source>
</evidence>
<dbReference type="SMART" id="SM00382">
    <property type="entry name" value="AAA"/>
    <property type="match status" value="1"/>
</dbReference>
<dbReference type="GO" id="GO:0005524">
    <property type="term" value="F:ATP binding"/>
    <property type="evidence" value="ECO:0007669"/>
    <property type="project" value="UniProtKB-KW"/>
</dbReference>
<organism evidence="7 8">
    <name type="scientific">Sporocytophaga myxococcoides</name>
    <dbReference type="NCBI Taxonomy" id="153721"/>
    <lineage>
        <taxon>Bacteria</taxon>
        <taxon>Pseudomonadati</taxon>
        <taxon>Bacteroidota</taxon>
        <taxon>Cytophagia</taxon>
        <taxon>Cytophagales</taxon>
        <taxon>Cytophagaceae</taxon>
        <taxon>Sporocytophaga</taxon>
    </lineage>
</organism>
<reference evidence="7 8" key="1">
    <citation type="submission" date="2014-09" db="EMBL/GenBank/DDBJ databases">
        <title>Sporocytophaga myxococcoides PG-01 genome sequencing.</title>
        <authorList>
            <person name="Liu L."/>
            <person name="Gao P.J."/>
            <person name="Chen G.J."/>
            <person name="Wang L.S."/>
        </authorList>
    </citation>
    <scope>NUCLEOTIDE SEQUENCE [LARGE SCALE GENOMIC DNA]</scope>
    <source>
        <strain evidence="7 8">PG-01</strain>
    </source>
</reference>
<evidence type="ECO:0000256" key="3">
    <source>
        <dbReference type="ARBA" id="ARBA00022840"/>
    </source>
</evidence>
<comment type="function">
    <text evidence="5">Part of the ABC transporter complex HmuTUV involved in hemin import. Responsible for energy coupling to the transport system.</text>
</comment>
<dbReference type="NCBIfam" id="NF010068">
    <property type="entry name" value="PRK13548.1"/>
    <property type="match status" value="1"/>
</dbReference>
<keyword evidence="3" id="KW-0067">ATP-binding</keyword>
<feature type="domain" description="ABC transporter" evidence="6">
    <location>
        <begin position="1"/>
        <end position="237"/>
    </location>
</feature>
<dbReference type="InterPro" id="IPR027417">
    <property type="entry name" value="P-loop_NTPase"/>
</dbReference>
<keyword evidence="1" id="KW-0813">Transport</keyword>
<dbReference type="GO" id="GO:0016887">
    <property type="term" value="F:ATP hydrolysis activity"/>
    <property type="evidence" value="ECO:0007669"/>
    <property type="project" value="InterPro"/>
</dbReference>
<dbReference type="AlphaFoldDB" id="A0A098LBB3"/>
<comment type="caution">
    <text evidence="7">The sequence shown here is derived from an EMBL/GenBank/DDBJ whole genome shotgun (WGS) entry which is preliminary data.</text>
</comment>
<dbReference type="PROSITE" id="PS50893">
    <property type="entry name" value="ABC_TRANSPORTER_2"/>
    <property type="match status" value="1"/>
</dbReference>
<keyword evidence="4" id="KW-1278">Translocase</keyword>
<dbReference type="PROSITE" id="PS00211">
    <property type="entry name" value="ABC_TRANSPORTER_1"/>
    <property type="match status" value="1"/>
</dbReference>
<evidence type="ECO:0000256" key="2">
    <source>
        <dbReference type="ARBA" id="ARBA00022741"/>
    </source>
</evidence>
<keyword evidence="2" id="KW-0547">Nucleotide-binding</keyword>
<dbReference type="Proteomes" id="UP000030185">
    <property type="component" value="Unassembled WGS sequence"/>
</dbReference>
<sequence length="253" mass="28516">MSFEIGGKKILQDISLTLEPGKMNLILGPNGSGKSTLIKVFSGLLRPTAGEVSVGNQALRSYSNNDLAKVRAVLSQQTDLPFSLTVRDVVLMGRYPHFGGKATPKDHQICEELMKYFELYELADRNYQTLSGGEKQRVQFVRVMSQISLLSDDSSVKYLILDEPLTYLDIYYQLHFMTKLREILRANLVIVGVVHDLNLAAQFADNLILMKEGKILMQGPPEVAMTSETLYELYKVQVKIKRLDEAPMHLIFT</sequence>
<dbReference type="FunFam" id="3.40.50.300:FF:000134">
    <property type="entry name" value="Iron-enterobactin ABC transporter ATP-binding protein"/>
    <property type="match status" value="1"/>
</dbReference>
<dbReference type="InterPro" id="IPR003439">
    <property type="entry name" value="ABC_transporter-like_ATP-bd"/>
</dbReference>
<evidence type="ECO:0000256" key="4">
    <source>
        <dbReference type="ARBA" id="ARBA00022967"/>
    </source>
</evidence>
<dbReference type="eggNOG" id="COG4559">
    <property type="taxonomic scope" value="Bacteria"/>
</dbReference>
<dbReference type="EMBL" id="BBLT01000001">
    <property type="protein sequence ID" value="GAL83493.1"/>
    <property type="molecule type" value="Genomic_DNA"/>
</dbReference>
<dbReference type="SUPFAM" id="SSF52540">
    <property type="entry name" value="P-loop containing nucleoside triphosphate hydrolases"/>
    <property type="match status" value="1"/>
</dbReference>
<keyword evidence="8" id="KW-1185">Reference proteome</keyword>
<evidence type="ECO:0000313" key="8">
    <source>
        <dbReference type="Proteomes" id="UP000030185"/>
    </source>
</evidence>
<dbReference type="CDD" id="cd03214">
    <property type="entry name" value="ABC_Iron-Siderophores_B12_Hemin"/>
    <property type="match status" value="1"/>
</dbReference>
<dbReference type="Pfam" id="PF00005">
    <property type="entry name" value="ABC_tran"/>
    <property type="match status" value="1"/>
</dbReference>
<protein>
    <submittedName>
        <fullName evidence="7">Cobalamin/Fe3+-siderophore ABC transporter ATPase</fullName>
    </submittedName>
</protein>
<dbReference type="STRING" id="153721.MYP_720"/>
<gene>
    <name evidence="7" type="ORF">MYP_720</name>
</gene>
<evidence type="ECO:0000256" key="5">
    <source>
        <dbReference type="ARBA" id="ARBA00037066"/>
    </source>
</evidence>
<evidence type="ECO:0000313" key="7">
    <source>
        <dbReference type="EMBL" id="GAL83493.1"/>
    </source>
</evidence>
<dbReference type="PANTHER" id="PTHR42794:SF1">
    <property type="entry name" value="HEMIN IMPORT ATP-BINDING PROTEIN HMUV"/>
    <property type="match status" value="1"/>
</dbReference>
<evidence type="ECO:0000256" key="1">
    <source>
        <dbReference type="ARBA" id="ARBA00022448"/>
    </source>
</evidence>
<dbReference type="PANTHER" id="PTHR42794">
    <property type="entry name" value="HEMIN IMPORT ATP-BINDING PROTEIN HMUV"/>
    <property type="match status" value="1"/>
</dbReference>
<dbReference type="InterPro" id="IPR017871">
    <property type="entry name" value="ABC_transporter-like_CS"/>
</dbReference>
<proteinExistence type="predicted"/>
<name>A0A098LBB3_9BACT</name>
<dbReference type="Gene3D" id="3.40.50.300">
    <property type="entry name" value="P-loop containing nucleotide triphosphate hydrolases"/>
    <property type="match status" value="1"/>
</dbReference>
<dbReference type="InterPro" id="IPR003593">
    <property type="entry name" value="AAA+_ATPase"/>
</dbReference>